<reference evidence="8" key="2">
    <citation type="submission" date="2025-08" db="UniProtKB">
        <authorList>
            <consortium name="Ensembl"/>
        </authorList>
    </citation>
    <scope>IDENTIFICATION</scope>
</reference>
<dbReference type="Proteomes" id="UP000694556">
    <property type="component" value="Chromosome 19"/>
</dbReference>
<keyword evidence="3" id="KW-0963">Cytoplasm</keyword>
<dbReference type="GO" id="GO:0007163">
    <property type="term" value="P:establishment or maintenance of cell polarity"/>
    <property type="evidence" value="ECO:0007669"/>
    <property type="project" value="TreeGrafter"/>
</dbReference>
<organism evidence="8 9">
    <name type="scientific">Cairina moschata</name>
    <name type="common">Muscovy duck</name>
    <dbReference type="NCBI Taxonomy" id="8855"/>
    <lineage>
        <taxon>Eukaryota</taxon>
        <taxon>Metazoa</taxon>
        <taxon>Chordata</taxon>
        <taxon>Craniata</taxon>
        <taxon>Vertebrata</taxon>
        <taxon>Euteleostomi</taxon>
        <taxon>Archelosauria</taxon>
        <taxon>Archosauria</taxon>
        <taxon>Dinosauria</taxon>
        <taxon>Saurischia</taxon>
        <taxon>Theropoda</taxon>
        <taxon>Coelurosauria</taxon>
        <taxon>Aves</taxon>
        <taxon>Neognathae</taxon>
        <taxon>Galloanserae</taxon>
        <taxon>Anseriformes</taxon>
        <taxon>Anatidae</taxon>
        <taxon>Anatinae</taxon>
        <taxon>Cairina</taxon>
    </lineage>
</organism>
<dbReference type="InterPro" id="IPR022768">
    <property type="entry name" value="Fascin-like_dom"/>
</dbReference>
<feature type="domain" description="Fascin-like" evidence="7">
    <location>
        <begin position="141"/>
        <end position="253"/>
    </location>
</feature>
<evidence type="ECO:0000259" key="7">
    <source>
        <dbReference type="Pfam" id="PF06268"/>
    </source>
</evidence>
<dbReference type="GO" id="GO:0051017">
    <property type="term" value="P:actin filament bundle assembly"/>
    <property type="evidence" value="ECO:0007669"/>
    <property type="project" value="TreeGrafter"/>
</dbReference>
<dbReference type="Pfam" id="PF06268">
    <property type="entry name" value="Fascin"/>
    <property type="match status" value="3"/>
</dbReference>
<feature type="domain" description="Fascin-like" evidence="7">
    <location>
        <begin position="265"/>
        <end position="370"/>
    </location>
</feature>
<comment type="similarity">
    <text evidence="2">Belongs to the fascin family.</text>
</comment>
<name>A0A8C3GKX4_CAIMO</name>
<proteinExistence type="inferred from homology"/>
<dbReference type="FunFam" id="2.80.10.50:FF:000015">
    <property type="entry name" value="Fascin"/>
    <property type="match status" value="1"/>
</dbReference>
<evidence type="ECO:0000256" key="4">
    <source>
        <dbReference type="ARBA" id="ARBA00023203"/>
    </source>
</evidence>
<dbReference type="GO" id="GO:0016477">
    <property type="term" value="P:cell migration"/>
    <property type="evidence" value="ECO:0007669"/>
    <property type="project" value="TreeGrafter"/>
</dbReference>
<evidence type="ECO:0000313" key="9">
    <source>
        <dbReference type="Proteomes" id="UP000694556"/>
    </source>
</evidence>
<keyword evidence="9" id="KW-1185">Reference proteome</keyword>
<evidence type="ECO:0000256" key="5">
    <source>
        <dbReference type="ARBA" id="ARBA00023212"/>
    </source>
</evidence>
<evidence type="ECO:0000256" key="1">
    <source>
        <dbReference type="ARBA" id="ARBA00004245"/>
    </source>
</evidence>
<dbReference type="CDD" id="cd23345">
    <property type="entry name" value="beta-trefoil_FSCN2_rpt1"/>
    <property type="match status" value="1"/>
</dbReference>
<dbReference type="Gene3D" id="2.80.10.50">
    <property type="match status" value="3"/>
</dbReference>
<dbReference type="SUPFAM" id="SSF50405">
    <property type="entry name" value="Actin-crosslinking proteins"/>
    <property type="match status" value="3"/>
</dbReference>
<keyword evidence="4" id="KW-0009">Actin-binding</keyword>
<dbReference type="GO" id="GO:0030674">
    <property type="term" value="F:protein-macromolecule adaptor activity"/>
    <property type="evidence" value="ECO:0007669"/>
    <property type="project" value="InterPro"/>
</dbReference>
<dbReference type="GO" id="GO:0005737">
    <property type="term" value="C:cytoplasm"/>
    <property type="evidence" value="ECO:0007669"/>
    <property type="project" value="TreeGrafter"/>
</dbReference>
<feature type="region of interest" description="Disordered" evidence="6">
    <location>
        <begin position="484"/>
        <end position="506"/>
    </location>
</feature>
<dbReference type="FunFam" id="2.80.10.50:FF:000010">
    <property type="entry name" value="Fascin"/>
    <property type="match status" value="1"/>
</dbReference>
<evidence type="ECO:0000313" key="8">
    <source>
        <dbReference type="Ensembl" id="ENSCMMP00000017219.1"/>
    </source>
</evidence>
<evidence type="ECO:0000256" key="2">
    <source>
        <dbReference type="ARBA" id="ARBA00007415"/>
    </source>
</evidence>
<accession>A0A8C3GKX4</accession>
<reference evidence="8" key="1">
    <citation type="submission" date="2018-09" db="EMBL/GenBank/DDBJ databases">
        <title>Common duck and Muscovy duck high density SNP chip.</title>
        <authorList>
            <person name="Vignal A."/>
            <person name="Thebault N."/>
            <person name="Warren W.C."/>
        </authorList>
    </citation>
    <scope>NUCLEOTIDE SEQUENCE [LARGE SCALE GENOMIC DNA]</scope>
</reference>
<dbReference type="Ensembl" id="ENSCMMT00000018937.1">
    <property type="protein sequence ID" value="ENSCMMP00000017219.1"/>
    <property type="gene ID" value="ENSCMMG00000010976.1"/>
</dbReference>
<keyword evidence="5" id="KW-0206">Cytoskeleton</keyword>
<dbReference type="AlphaFoldDB" id="A0A8C3GKX4"/>
<evidence type="ECO:0000256" key="6">
    <source>
        <dbReference type="SAM" id="MobiDB-lite"/>
    </source>
</evidence>
<evidence type="ECO:0000256" key="3">
    <source>
        <dbReference type="ARBA" id="ARBA00022490"/>
    </source>
</evidence>
<comment type="subcellular location">
    <subcellularLocation>
        <location evidence="1">Cytoplasm</location>
        <location evidence="1">Cytoskeleton</location>
    </subcellularLocation>
</comment>
<protein>
    <submittedName>
        <fullName evidence="8">Fascin actin-bundling protein 2, retinal</fullName>
    </submittedName>
</protein>
<dbReference type="PANTHER" id="PTHR10551:SF9">
    <property type="entry name" value="FASCIN-2"/>
    <property type="match status" value="1"/>
</dbReference>
<feature type="region of interest" description="Disordered" evidence="6">
    <location>
        <begin position="527"/>
        <end position="547"/>
    </location>
</feature>
<dbReference type="GO" id="GO:0051015">
    <property type="term" value="F:actin filament binding"/>
    <property type="evidence" value="ECO:0007669"/>
    <property type="project" value="InterPro"/>
</dbReference>
<dbReference type="InterPro" id="IPR008999">
    <property type="entry name" value="Actin-crosslinking"/>
</dbReference>
<dbReference type="PANTHER" id="PTHR10551">
    <property type="entry name" value="FASCIN"/>
    <property type="match status" value="1"/>
</dbReference>
<feature type="domain" description="Fascin-like" evidence="7">
    <location>
        <begin position="21"/>
        <end position="132"/>
    </location>
</feature>
<feature type="region of interest" description="Disordered" evidence="6">
    <location>
        <begin position="393"/>
        <end position="412"/>
    </location>
</feature>
<dbReference type="FunFam" id="2.80.10.50:FF:000008">
    <property type="entry name" value="Fascin"/>
    <property type="match status" value="1"/>
</dbReference>
<sequence length="579" mass="63804">MPTNGIHQVLKIQFGLINCESRYLTAESFGYKVNASAPSLKRKQIWTLEQDEADSSVVFLKSHLGRYLGADKDGKVRCEAEQPGRDERFSIITQSDGRWALQSEPHRRFFGGREDRLSCFAPSVTEGELWTVHLAMHPQANLLSVSRRRYAHLSAHEDEIATDSNLPWGVDALITLCFQDKKYSLRTADERYLRCDGTLVPEPGDRTGYTLEFKAGKLAFKDCDGKYLAPTGPTGTLKSGRSSKPGKDELFDLEESHPQVVFTAANGRFVSIRQGVNVSANQDEELNHETFQLQIDRDTNKCSLHTNAGSYWTLVAHGGIQAVATEVGANTMFDIEWRGRRVALRASNGRYVCTKRNGQLAAVSDAVGECCFFFFWGGRARWELGAPTPLTPAPRRGGRGVHPEADQPAHAGAAGRARLRLLPPRLQPARLQPLRLRRLPRGLQRRRLPDPRPGGQVLVRGEQRGGLQRRGPLRGFLLRVPGARARGHQREERALPARGPGRHPAGRQRVGAAGHALGVLSHRALGTGWPRHRHRGGPKPTLLPGMGWPGRPGQAEGGGRASGGIACGSCVPKPLYSWH</sequence>
<dbReference type="GO" id="GO:0015629">
    <property type="term" value="C:actin cytoskeleton"/>
    <property type="evidence" value="ECO:0007669"/>
    <property type="project" value="TreeGrafter"/>
</dbReference>
<dbReference type="InterPro" id="IPR010431">
    <property type="entry name" value="Fascin"/>
</dbReference>
<reference evidence="8" key="3">
    <citation type="submission" date="2025-09" db="UniProtKB">
        <authorList>
            <consortium name="Ensembl"/>
        </authorList>
    </citation>
    <scope>IDENTIFICATION</scope>
</reference>
<dbReference type="CDD" id="cd23349">
    <property type="entry name" value="beta-trefoil_FSCN2_rpt2"/>
    <property type="match status" value="1"/>
</dbReference>